<keyword evidence="1" id="KW-0812">Transmembrane</keyword>
<dbReference type="EMBL" id="JAIWYP010000015">
    <property type="protein sequence ID" value="KAH3701887.1"/>
    <property type="molecule type" value="Genomic_DNA"/>
</dbReference>
<comment type="caution">
    <text evidence="2">The sequence shown here is derived from an EMBL/GenBank/DDBJ whole genome shotgun (WGS) entry which is preliminary data.</text>
</comment>
<dbReference type="AlphaFoldDB" id="A0A9D3YJG6"/>
<name>A0A9D3YJG6_DREPO</name>
<gene>
    <name evidence="2" type="ORF">DPMN_076883</name>
</gene>
<proteinExistence type="predicted"/>
<feature type="transmembrane region" description="Helical" evidence="1">
    <location>
        <begin position="100"/>
        <end position="117"/>
    </location>
</feature>
<evidence type="ECO:0000313" key="3">
    <source>
        <dbReference type="Proteomes" id="UP000828390"/>
    </source>
</evidence>
<keyword evidence="3" id="KW-1185">Reference proteome</keyword>
<sequence length="148" mass="17076">MCKIASSEVGVTGGSEVQFIKVINNQVVNDRKLKLQHYCYGIACHQEDLFLTSVTVLYMYSLDGKIVSKLHEDNLNKWTGKNHIGFISMIKNISIQQQCPSIYAVLFIQIVINIYSLHDRSMKRKCMAVKRIGFDPFFMFRCYQINIV</sequence>
<organism evidence="2 3">
    <name type="scientific">Dreissena polymorpha</name>
    <name type="common">Zebra mussel</name>
    <name type="synonym">Mytilus polymorpha</name>
    <dbReference type="NCBI Taxonomy" id="45954"/>
    <lineage>
        <taxon>Eukaryota</taxon>
        <taxon>Metazoa</taxon>
        <taxon>Spiralia</taxon>
        <taxon>Lophotrochozoa</taxon>
        <taxon>Mollusca</taxon>
        <taxon>Bivalvia</taxon>
        <taxon>Autobranchia</taxon>
        <taxon>Heteroconchia</taxon>
        <taxon>Euheterodonta</taxon>
        <taxon>Imparidentia</taxon>
        <taxon>Neoheterodontei</taxon>
        <taxon>Myida</taxon>
        <taxon>Dreissenoidea</taxon>
        <taxon>Dreissenidae</taxon>
        <taxon>Dreissena</taxon>
    </lineage>
</organism>
<accession>A0A9D3YJG6</accession>
<keyword evidence="1" id="KW-1133">Transmembrane helix</keyword>
<reference evidence="2" key="1">
    <citation type="journal article" date="2019" name="bioRxiv">
        <title>The Genome of the Zebra Mussel, Dreissena polymorpha: A Resource for Invasive Species Research.</title>
        <authorList>
            <person name="McCartney M.A."/>
            <person name="Auch B."/>
            <person name="Kono T."/>
            <person name="Mallez S."/>
            <person name="Zhang Y."/>
            <person name="Obille A."/>
            <person name="Becker A."/>
            <person name="Abrahante J.E."/>
            <person name="Garbe J."/>
            <person name="Badalamenti J.P."/>
            <person name="Herman A."/>
            <person name="Mangelson H."/>
            <person name="Liachko I."/>
            <person name="Sullivan S."/>
            <person name="Sone E.D."/>
            <person name="Koren S."/>
            <person name="Silverstein K.A.T."/>
            <person name="Beckman K.B."/>
            <person name="Gohl D.M."/>
        </authorList>
    </citation>
    <scope>NUCLEOTIDE SEQUENCE</scope>
    <source>
        <strain evidence="2">Duluth1</strain>
        <tissue evidence="2">Whole animal</tissue>
    </source>
</reference>
<evidence type="ECO:0000313" key="2">
    <source>
        <dbReference type="EMBL" id="KAH3701887.1"/>
    </source>
</evidence>
<evidence type="ECO:0000256" key="1">
    <source>
        <dbReference type="SAM" id="Phobius"/>
    </source>
</evidence>
<protein>
    <submittedName>
        <fullName evidence="2">Uncharacterized protein</fullName>
    </submittedName>
</protein>
<keyword evidence="1" id="KW-0472">Membrane</keyword>
<dbReference type="Proteomes" id="UP000828390">
    <property type="component" value="Unassembled WGS sequence"/>
</dbReference>
<reference evidence="2" key="2">
    <citation type="submission" date="2020-11" db="EMBL/GenBank/DDBJ databases">
        <authorList>
            <person name="McCartney M.A."/>
            <person name="Auch B."/>
            <person name="Kono T."/>
            <person name="Mallez S."/>
            <person name="Becker A."/>
            <person name="Gohl D.M."/>
            <person name="Silverstein K.A.T."/>
            <person name="Koren S."/>
            <person name="Bechman K.B."/>
            <person name="Herman A."/>
            <person name="Abrahante J.E."/>
            <person name="Garbe J."/>
        </authorList>
    </citation>
    <scope>NUCLEOTIDE SEQUENCE</scope>
    <source>
        <strain evidence="2">Duluth1</strain>
        <tissue evidence="2">Whole animal</tissue>
    </source>
</reference>